<dbReference type="GO" id="GO:0008408">
    <property type="term" value="F:3'-5' exonuclease activity"/>
    <property type="evidence" value="ECO:0007669"/>
    <property type="project" value="InterPro"/>
</dbReference>
<sequence length="185" mass="20640">MSGQQYAELFCFSNFTFLTGASHPHELAERAHELGYTALAITDACSVAGIPRAWAALAESPVKLITGSWFELSDAPTGAASPRFILLARTRKGYGQLCQLITTGRRRAEKGHYQLYYRDIETHTLDDCLCLWLPPSPTEADSDQALACGEWLARLFDPRIWIAAARTLESGEEQRLARIHWLADQ</sequence>
<accession>A0A352ISL5</accession>
<dbReference type="PANTHER" id="PTHR32294:SF4">
    <property type="entry name" value="ERROR-PRONE DNA POLYMERASE"/>
    <property type="match status" value="1"/>
</dbReference>
<dbReference type="Pfam" id="PF02811">
    <property type="entry name" value="PHP"/>
    <property type="match status" value="1"/>
</dbReference>
<feature type="non-terminal residue" evidence="2">
    <location>
        <position position="185"/>
    </location>
</feature>
<gene>
    <name evidence="2" type="ORF">DC045_09045</name>
</gene>
<dbReference type="InterPro" id="IPR004013">
    <property type="entry name" value="PHP_dom"/>
</dbReference>
<feature type="domain" description="Polymerase/histidinol phosphatase N-terminal" evidence="1">
    <location>
        <begin position="7"/>
        <end position="74"/>
    </location>
</feature>
<dbReference type="EMBL" id="DNNA01000146">
    <property type="protein sequence ID" value="HBC34448.1"/>
    <property type="molecule type" value="Genomic_DNA"/>
</dbReference>
<dbReference type="SMART" id="SM00481">
    <property type="entry name" value="POLIIIAc"/>
    <property type="match status" value="1"/>
</dbReference>
<dbReference type="SUPFAM" id="SSF89550">
    <property type="entry name" value="PHP domain-like"/>
    <property type="match status" value="1"/>
</dbReference>
<dbReference type="PANTHER" id="PTHR32294">
    <property type="entry name" value="DNA POLYMERASE III SUBUNIT ALPHA"/>
    <property type="match status" value="1"/>
</dbReference>
<protein>
    <submittedName>
        <fullName evidence="2">Error-prone DNA polymerase</fullName>
    </submittedName>
</protein>
<dbReference type="InterPro" id="IPR003141">
    <property type="entry name" value="Pol/His_phosphatase_N"/>
</dbReference>
<dbReference type="AlphaFoldDB" id="A0A352ISL5"/>
<comment type="caution">
    <text evidence="2">The sequence shown here is derived from an EMBL/GenBank/DDBJ whole genome shotgun (WGS) entry which is preliminary data.</text>
</comment>
<reference evidence="2 3" key="1">
    <citation type="journal article" date="2018" name="Nat. Biotechnol.">
        <title>A standardized bacterial taxonomy based on genome phylogeny substantially revises the tree of life.</title>
        <authorList>
            <person name="Parks D.H."/>
            <person name="Chuvochina M."/>
            <person name="Waite D.W."/>
            <person name="Rinke C."/>
            <person name="Skarshewski A."/>
            <person name="Chaumeil P.A."/>
            <person name="Hugenholtz P."/>
        </authorList>
    </citation>
    <scope>NUCLEOTIDE SEQUENCE [LARGE SCALE GENOMIC DNA]</scope>
    <source>
        <strain evidence="2">UBA9380</strain>
    </source>
</reference>
<dbReference type="InterPro" id="IPR016195">
    <property type="entry name" value="Pol/histidinol_Pase-like"/>
</dbReference>
<proteinExistence type="predicted"/>
<dbReference type="InterPro" id="IPR004805">
    <property type="entry name" value="DnaE2/DnaE/PolC"/>
</dbReference>
<dbReference type="Proteomes" id="UP000263489">
    <property type="component" value="Unassembled WGS sequence"/>
</dbReference>
<dbReference type="GO" id="GO:0006260">
    <property type="term" value="P:DNA replication"/>
    <property type="evidence" value="ECO:0007669"/>
    <property type="project" value="InterPro"/>
</dbReference>
<evidence type="ECO:0000259" key="1">
    <source>
        <dbReference type="SMART" id="SM00481"/>
    </source>
</evidence>
<organism evidence="2 3">
    <name type="scientific">Marinobacter adhaerens</name>
    <dbReference type="NCBI Taxonomy" id="1033846"/>
    <lineage>
        <taxon>Bacteria</taxon>
        <taxon>Pseudomonadati</taxon>
        <taxon>Pseudomonadota</taxon>
        <taxon>Gammaproteobacteria</taxon>
        <taxon>Pseudomonadales</taxon>
        <taxon>Marinobacteraceae</taxon>
        <taxon>Marinobacter</taxon>
    </lineage>
</organism>
<name>A0A352ISL5_9GAMM</name>
<evidence type="ECO:0000313" key="2">
    <source>
        <dbReference type="EMBL" id="HBC34448.1"/>
    </source>
</evidence>
<dbReference type="Gene3D" id="3.20.20.140">
    <property type="entry name" value="Metal-dependent hydrolases"/>
    <property type="match status" value="1"/>
</dbReference>
<evidence type="ECO:0000313" key="3">
    <source>
        <dbReference type="Proteomes" id="UP000263489"/>
    </source>
</evidence>